<reference evidence="2 3" key="1">
    <citation type="submission" date="2022-01" db="EMBL/GenBank/DDBJ databases">
        <authorList>
            <person name="Xiong W."/>
            <person name="Schranz E."/>
        </authorList>
    </citation>
    <scope>NUCLEOTIDE SEQUENCE [LARGE SCALE GENOMIC DNA]</scope>
</reference>
<protein>
    <submittedName>
        <fullName evidence="2">Uncharacterized protein</fullName>
    </submittedName>
</protein>
<name>A0AAU9PG44_9ASTR</name>
<feature type="region of interest" description="Disordered" evidence="1">
    <location>
        <begin position="61"/>
        <end position="90"/>
    </location>
</feature>
<organism evidence="2 3">
    <name type="scientific">Lactuca virosa</name>
    <dbReference type="NCBI Taxonomy" id="75947"/>
    <lineage>
        <taxon>Eukaryota</taxon>
        <taxon>Viridiplantae</taxon>
        <taxon>Streptophyta</taxon>
        <taxon>Embryophyta</taxon>
        <taxon>Tracheophyta</taxon>
        <taxon>Spermatophyta</taxon>
        <taxon>Magnoliopsida</taxon>
        <taxon>eudicotyledons</taxon>
        <taxon>Gunneridae</taxon>
        <taxon>Pentapetalae</taxon>
        <taxon>asterids</taxon>
        <taxon>campanulids</taxon>
        <taxon>Asterales</taxon>
        <taxon>Asteraceae</taxon>
        <taxon>Cichorioideae</taxon>
        <taxon>Cichorieae</taxon>
        <taxon>Lactucinae</taxon>
        <taxon>Lactuca</taxon>
    </lineage>
</organism>
<evidence type="ECO:0000256" key="1">
    <source>
        <dbReference type="SAM" id="MobiDB-lite"/>
    </source>
</evidence>
<proteinExistence type="predicted"/>
<sequence>MLLVTSFDEHAASPSSNLTSPSSLQDVVSTTVVPLPPPASPMDSDVLPHYSSCAVPADVDQVVQPPLVADPEPPPSPVGPQPPSPIIAQPQLSTHPMLTRSKCGIVKPKHRADLASLQDSRLIQALFSTTVPKGFKSSAKHPQWLMTIEDKMAALRLNDT</sequence>
<dbReference type="EMBL" id="CAKMRJ010005634">
    <property type="protein sequence ID" value="CAH1449007.1"/>
    <property type="molecule type" value="Genomic_DNA"/>
</dbReference>
<feature type="compositionally biased region" description="Low complexity" evidence="1">
    <location>
        <begin position="13"/>
        <end position="33"/>
    </location>
</feature>
<gene>
    <name evidence="2" type="ORF">LVIROSA_LOCUS34519</name>
</gene>
<evidence type="ECO:0000313" key="2">
    <source>
        <dbReference type="EMBL" id="CAH1449007.1"/>
    </source>
</evidence>
<feature type="region of interest" description="Disordered" evidence="1">
    <location>
        <begin position="1"/>
        <end position="47"/>
    </location>
</feature>
<dbReference type="Proteomes" id="UP001157418">
    <property type="component" value="Unassembled WGS sequence"/>
</dbReference>
<keyword evidence="3" id="KW-1185">Reference proteome</keyword>
<accession>A0AAU9PG44</accession>
<feature type="compositionally biased region" description="Low complexity" evidence="1">
    <location>
        <begin position="61"/>
        <end position="70"/>
    </location>
</feature>
<dbReference type="AlphaFoldDB" id="A0AAU9PG44"/>
<comment type="caution">
    <text evidence="2">The sequence shown here is derived from an EMBL/GenBank/DDBJ whole genome shotgun (WGS) entry which is preliminary data.</text>
</comment>
<feature type="compositionally biased region" description="Pro residues" evidence="1">
    <location>
        <begin position="71"/>
        <end position="85"/>
    </location>
</feature>
<evidence type="ECO:0000313" key="3">
    <source>
        <dbReference type="Proteomes" id="UP001157418"/>
    </source>
</evidence>